<protein>
    <recommendedName>
        <fullName evidence="3">histidine kinase</fullName>
        <ecNumber evidence="3">2.7.13.3</ecNumber>
    </recommendedName>
</protein>
<evidence type="ECO:0000256" key="11">
    <source>
        <dbReference type="SAM" id="Coils"/>
    </source>
</evidence>
<keyword evidence="8 15" id="KW-0418">Kinase</keyword>
<dbReference type="InterPro" id="IPR036890">
    <property type="entry name" value="HATPase_C_sf"/>
</dbReference>
<dbReference type="InterPro" id="IPR036097">
    <property type="entry name" value="HisK_dim/P_sf"/>
</dbReference>
<comment type="catalytic activity">
    <reaction evidence="1">
        <text>ATP + protein L-histidine = ADP + protein N-phospho-L-histidine.</text>
        <dbReference type="EC" id="2.7.13.3"/>
    </reaction>
</comment>
<dbReference type="RefSeq" id="WP_169155569.1">
    <property type="nucleotide sequence ID" value="NZ_CAWPJE010000069.1"/>
</dbReference>
<sequence length="712" mass="80520">MPIYHFFNETVEQRVNSRTVGRGVKLQASYAKLALSQRIIMPFLLVFFSIMVLLIISFAFWFSHKMEQQITSSVEKTASIVLQELYREKQHLSSWVQLMADRDDVRLALKQANTLALIKLFVPQKTTLELDFLKIVNQNGRVLLDLGQRQLGNSTLEDKRSFSQALSGLYLSDVVNFSTKEGQTQSVLVGLAPVKSKEEVIGAIEIGILIKQELFQHLETTNSEHIVGFNIDKTAISDNEDLICVYASTLPAACETHWQLPPAFRPPQRLIIAGEDYLAKRVTVSGLSNSYLTIVLLKSLFTLNNTLQFLWLGLWSFFVLSALITIFVGRNIARKISDPVLAIAKFAQKVTMESNFDLRSPVMTHDEVGILATSLNSLISRIAEYTQLLQLARQTLERRVQERTQQLLQKNQELNQAYEQLSQALNELQQTQAQLIQTEKMSSLGNMVAGVAHEINNPINFVYGNLTYAKQYTEELLKILFFYQREYPQPSAVIQNQLSEIDIDFISEDLPKLMSSMQMGAQRVHDIVLSLRNFSRLDEAEMKAVNIHEGIDSTLLILNHRTKEKIKVIKEYGNLPLVECYPAQLNQVFMNILSNAIDALEERMGNRKSAIVKETLPTPTIRIYTEIIFAASGKDSVPCVCIRITDNGCGIQSNFKDKIFEPFFTTKTVGKGTGLGLWICYQIIQKHQGKIEVNSNPVQGTTFLITLPLSQL</sequence>
<keyword evidence="10" id="KW-0902">Two-component regulatory system</keyword>
<dbReference type="Gene3D" id="6.10.340.10">
    <property type="match status" value="1"/>
</dbReference>
<evidence type="ECO:0000259" key="13">
    <source>
        <dbReference type="PROSITE" id="PS50109"/>
    </source>
</evidence>
<keyword evidence="6" id="KW-0808">Transferase</keyword>
<dbReference type="InterPro" id="IPR003660">
    <property type="entry name" value="HAMP_dom"/>
</dbReference>
<keyword evidence="16" id="KW-1185">Reference proteome</keyword>
<dbReference type="PANTHER" id="PTHR43065">
    <property type="entry name" value="SENSOR HISTIDINE KINASE"/>
    <property type="match status" value="1"/>
</dbReference>
<dbReference type="PRINTS" id="PR00344">
    <property type="entry name" value="BCTRLSENSOR"/>
</dbReference>
<proteinExistence type="predicted"/>
<evidence type="ECO:0000313" key="15">
    <source>
        <dbReference type="EMBL" id="NMG20306.1"/>
    </source>
</evidence>
<dbReference type="Gene3D" id="1.10.287.130">
    <property type="match status" value="1"/>
</dbReference>
<dbReference type="Gene3D" id="3.30.565.10">
    <property type="entry name" value="Histidine kinase-like ATPase, C-terminal domain"/>
    <property type="match status" value="1"/>
</dbReference>
<evidence type="ECO:0000256" key="1">
    <source>
        <dbReference type="ARBA" id="ARBA00000085"/>
    </source>
</evidence>
<dbReference type="InterPro" id="IPR003661">
    <property type="entry name" value="HisK_dim/P_dom"/>
</dbReference>
<dbReference type="InterPro" id="IPR005467">
    <property type="entry name" value="His_kinase_dom"/>
</dbReference>
<evidence type="ECO:0000256" key="5">
    <source>
        <dbReference type="ARBA" id="ARBA00022553"/>
    </source>
</evidence>
<dbReference type="PROSITE" id="PS50885">
    <property type="entry name" value="HAMP"/>
    <property type="match status" value="1"/>
</dbReference>
<dbReference type="CDD" id="cd00082">
    <property type="entry name" value="HisKA"/>
    <property type="match status" value="1"/>
</dbReference>
<feature type="transmembrane region" description="Helical" evidence="12">
    <location>
        <begin position="309"/>
        <end position="328"/>
    </location>
</feature>
<feature type="coiled-coil region" evidence="11">
    <location>
        <begin position="375"/>
        <end position="441"/>
    </location>
</feature>
<accession>A0ABX1P8Q3</accession>
<dbReference type="EMBL" id="QMEB01000087">
    <property type="protein sequence ID" value="NMG20306.1"/>
    <property type="molecule type" value="Genomic_DNA"/>
</dbReference>
<keyword evidence="9 12" id="KW-1133">Transmembrane helix</keyword>
<evidence type="ECO:0000256" key="9">
    <source>
        <dbReference type="ARBA" id="ARBA00022989"/>
    </source>
</evidence>
<gene>
    <name evidence="15" type="ORF">DP116_12885</name>
</gene>
<dbReference type="PANTHER" id="PTHR43065:SF50">
    <property type="entry name" value="HISTIDINE KINASE"/>
    <property type="match status" value="1"/>
</dbReference>
<keyword evidence="7 12" id="KW-0812">Transmembrane</keyword>
<evidence type="ECO:0000256" key="4">
    <source>
        <dbReference type="ARBA" id="ARBA00022475"/>
    </source>
</evidence>
<dbReference type="SUPFAM" id="SSF158472">
    <property type="entry name" value="HAMP domain-like"/>
    <property type="match status" value="1"/>
</dbReference>
<dbReference type="GO" id="GO:0016301">
    <property type="term" value="F:kinase activity"/>
    <property type="evidence" value="ECO:0007669"/>
    <property type="project" value="UniProtKB-KW"/>
</dbReference>
<evidence type="ECO:0000256" key="3">
    <source>
        <dbReference type="ARBA" id="ARBA00012438"/>
    </source>
</evidence>
<reference evidence="15 16" key="1">
    <citation type="submission" date="2018-06" db="EMBL/GenBank/DDBJ databases">
        <title>Comparative genomics of Brasilonema spp. strains.</title>
        <authorList>
            <person name="Alvarenga D.O."/>
            <person name="Fiore M.F."/>
            <person name="Varani A.M."/>
        </authorList>
    </citation>
    <scope>NUCLEOTIDE SEQUENCE [LARGE SCALE GENOMIC DNA]</scope>
    <source>
        <strain evidence="15 16">SPC951</strain>
    </source>
</reference>
<organism evidence="15 16">
    <name type="scientific">Brasilonema bromeliae SPC951</name>
    <dbReference type="NCBI Taxonomy" id="385972"/>
    <lineage>
        <taxon>Bacteria</taxon>
        <taxon>Bacillati</taxon>
        <taxon>Cyanobacteriota</taxon>
        <taxon>Cyanophyceae</taxon>
        <taxon>Nostocales</taxon>
        <taxon>Scytonemataceae</taxon>
        <taxon>Brasilonema</taxon>
        <taxon>Bromeliae group (in: Brasilonema)</taxon>
    </lineage>
</organism>
<evidence type="ECO:0000256" key="2">
    <source>
        <dbReference type="ARBA" id="ARBA00004651"/>
    </source>
</evidence>
<dbReference type="CDD" id="cd06225">
    <property type="entry name" value="HAMP"/>
    <property type="match status" value="1"/>
</dbReference>
<dbReference type="SUPFAM" id="SSF55874">
    <property type="entry name" value="ATPase domain of HSP90 chaperone/DNA topoisomerase II/histidine kinase"/>
    <property type="match status" value="1"/>
</dbReference>
<dbReference type="InterPro" id="IPR004358">
    <property type="entry name" value="Sig_transdc_His_kin-like_C"/>
</dbReference>
<evidence type="ECO:0000256" key="10">
    <source>
        <dbReference type="ARBA" id="ARBA00023012"/>
    </source>
</evidence>
<comment type="subcellular location">
    <subcellularLocation>
        <location evidence="2">Cell membrane</location>
        <topology evidence="2">Multi-pass membrane protein</topology>
    </subcellularLocation>
</comment>
<dbReference type="Pfam" id="PF02518">
    <property type="entry name" value="HATPase_c"/>
    <property type="match status" value="1"/>
</dbReference>
<feature type="domain" description="HAMP" evidence="14">
    <location>
        <begin position="334"/>
        <end position="387"/>
    </location>
</feature>
<dbReference type="SMART" id="SM00387">
    <property type="entry name" value="HATPase_c"/>
    <property type="match status" value="1"/>
</dbReference>
<dbReference type="SUPFAM" id="SSF47384">
    <property type="entry name" value="Homodimeric domain of signal transducing histidine kinase"/>
    <property type="match status" value="1"/>
</dbReference>
<comment type="caution">
    <text evidence="15">The sequence shown here is derived from an EMBL/GenBank/DDBJ whole genome shotgun (WGS) entry which is preliminary data.</text>
</comment>
<evidence type="ECO:0000313" key="16">
    <source>
        <dbReference type="Proteomes" id="UP000718564"/>
    </source>
</evidence>
<dbReference type="PROSITE" id="PS50109">
    <property type="entry name" value="HIS_KIN"/>
    <property type="match status" value="1"/>
</dbReference>
<keyword evidence="12" id="KW-0472">Membrane</keyword>
<evidence type="ECO:0000256" key="6">
    <source>
        <dbReference type="ARBA" id="ARBA00022679"/>
    </source>
</evidence>
<name>A0ABX1P8Q3_9CYAN</name>
<dbReference type="InterPro" id="IPR003594">
    <property type="entry name" value="HATPase_dom"/>
</dbReference>
<dbReference type="SUPFAM" id="SSF103190">
    <property type="entry name" value="Sensory domain-like"/>
    <property type="match status" value="1"/>
</dbReference>
<dbReference type="Gene3D" id="3.30.450.20">
    <property type="entry name" value="PAS domain"/>
    <property type="match status" value="1"/>
</dbReference>
<feature type="domain" description="Histidine kinase" evidence="13">
    <location>
        <begin position="450"/>
        <end position="711"/>
    </location>
</feature>
<keyword evidence="4" id="KW-1003">Cell membrane</keyword>
<dbReference type="InterPro" id="IPR029151">
    <property type="entry name" value="Sensor-like_sf"/>
</dbReference>
<evidence type="ECO:0000256" key="12">
    <source>
        <dbReference type="SAM" id="Phobius"/>
    </source>
</evidence>
<dbReference type="Proteomes" id="UP000718564">
    <property type="component" value="Unassembled WGS sequence"/>
</dbReference>
<dbReference type="EC" id="2.7.13.3" evidence="3"/>
<feature type="transmembrane region" description="Helical" evidence="12">
    <location>
        <begin position="39"/>
        <end position="62"/>
    </location>
</feature>
<keyword evidence="5" id="KW-0597">Phosphoprotein</keyword>
<evidence type="ECO:0000259" key="14">
    <source>
        <dbReference type="PROSITE" id="PS50885"/>
    </source>
</evidence>
<keyword evidence="11" id="KW-0175">Coiled coil</keyword>
<evidence type="ECO:0000256" key="7">
    <source>
        <dbReference type="ARBA" id="ARBA00022692"/>
    </source>
</evidence>
<evidence type="ECO:0000256" key="8">
    <source>
        <dbReference type="ARBA" id="ARBA00022777"/>
    </source>
</evidence>